<dbReference type="InterPro" id="IPR011606">
    <property type="entry name" value="Brnchd-chn_aa_trnsp_permease"/>
</dbReference>
<evidence type="ECO:0000256" key="8">
    <source>
        <dbReference type="SAM" id="Phobius"/>
    </source>
</evidence>
<dbReference type="AlphaFoldDB" id="A0A432NQ61"/>
<dbReference type="Proteomes" id="UP000273611">
    <property type="component" value="Unassembled WGS sequence"/>
</dbReference>
<evidence type="ECO:0000256" key="6">
    <source>
        <dbReference type="ARBA" id="ARBA00022989"/>
    </source>
</evidence>
<reference evidence="10 12" key="1">
    <citation type="journal article" date="2015" name="Int. J. Syst. Evol. Microbiol.">
        <title>Rhizobium anhuiense sp. nov., isolated from effective nodules of Vicia faba and Pisum sativum.</title>
        <authorList>
            <person name="Zhang Y.J."/>
            <person name="Zheng W.T."/>
            <person name="Everall I."/>
            <person name="Young J.P."/>
            <person name="Zhang X.X."/>
            <person name="Tian C.F."/>
            <person name="Sui X.H."/>
            <person name="Wang E.T."/>
            <person name="Chen W.X."/>
        </authorList>
    </citation>
    <scope>NUCLEOTIDE SEQUENCE [LARGE SCALE GENOMIC DNA]</scope>
    <source>
        <strain evidence="10 12">CCBAU 23252</strain>
    </source>
</reference>
<dbReference type="Pfam" id="PF03591">
    <property type="entry name" value="AzlC"/>
    <property type="match status" value="1"/>
</dbReference>
<dbReference type="Proteomes" id="UP000219972">
    <property type="component" value="Unassembled WGS sequence"/>
</dbReference>
<protein>
    <submittedName>
        <fullName evidence="10">Branched-chain amino acid ABC transporter permease</fullName>
    </submittedName>
</protein>
<name>A0A432NQ61_9HYPH</name>
<keyword evidence="7 8" id="KW-0472">Membrane</keyword>
<feature type="transmembrane region" description="Helical" evidence="8">
    <location>
        <begin position="169"/>
        <end position="188"/>
    </location>
</feature>
<keyword evidence="5 8" id="KW-0812">Transmembrane</keyword>
<evidence type="ECO:0000256" key="1">
    <source>
        <dbReference type="ARBA" id="ARBA00004651"/>
    </source>
</evidence>
<proteinExistence type="inferred from homology"/>
<evidence type="ECO:0000256" key="3">
    <source>
        <dbReference type="ARBA" id="ARBA00022448"/>
    </source>
</evidence>
<accession>A0A432NQ61</accession>
<evidence type="ECO:0000256" key="5">
    <source>
        <dbReference type="ARBA" id="ARBA00022692"/>
    </source>
</evidence>
<keyword evidence="3" id="KW-0813">Transport</keyword>
<evidence type="ECO:0000313" key="11">
    <source>
        <dbReference type="Proteomes" id="UP000219972"/>
    </source>
</evidence>
<organism evidence="10 12">
    <name type="scientific">Rhizobium anhuiense</name>
    <dbReference type="NCBI Taxonomy" id="1184720"/>
    <lineage>
        <taxon>Bacteria</taxon>
        <taxon>Pseudomonadati</taxon>
        <taxon>Pseudomonadota</taxon>
        <taxon>Alphaproteobacteria</taxon>
        <taxon>Hyphomicrobiales</taxon>
        <taxon>Rhizobiaceae</taxon>
        <taxon>Rhizobium/Agrobacterium group</taxon>
        <taxon>Rhizobium</taxon>
    </lineage>
</organism>
<gene>
    <name evidence="9" type="ORF">CO662_10195</name>
    <name evidence="10" type="ORF">EEQ99_14785</name>
</gene>
<evidence type="ECO:0000313" key="12">
    <source>
        <dbReference type="Proteomes" id="UP000273611"/>
    </source>
</evidence>
<evidence type="ECO:0000256" key="7">
    <source>
        <dbReference type="ARBA" id="ARBA00023136"/>
    </source>
</evidence>
<evidence type="ECO:0000256" key="2">
    <source>
        <dbReference type="ARBA" id="ARBA00010735"/>
    </source>
</evidence>
<feature type="transmembrane region" description="Helical" evidence="8">
    <location>
        <begin position="20"/>
        <end position="40"/>
    </location>
</feature>
<dbReference type="EMBL" id="NWSL01000005">
    <property type="protein sequence ID" value="PDS52005.1"/>
    <property type="molecule type" value="Genomic_DNA"/>
</dbReference>
<dbReference type="GO" id="GO:1903785">
    <property type="term" value="P:L-valine transmembrane transport"/>
    <property type="evidence" value="ECO:0007669"/>
    <property type="project" value="TreeGrafter"/>
</dbReference>
<keyword evidence="6 8" id="KW-1133">Transmembrane helix</keyword>
<dbReference type="GO" id="GO:0005886">
    <property type="term" value="C:plasma membrane"/>
    <property type="evidence" value="ECO:0007669"/>
    <property type="project" value="UniProtKB-SubCell"/>
</dbReference>
<dbReference type="RefSeq" id="WP_028756954.1">
    <property type="nucleotide sequence ID" value="NZ_BMFI01000005.1"/>
</dbReference>
<keyword evidence="11" id="KW-1185">Reference proteome</keyword>
<keyword evidence="4" id="KW-1003">Cell membrane</keyword>
<comment type="caution">
    <text evidence="10">The sequence shown here is derived from an EMBL/GenBank/DDBJ whole genome shotgun (WGS) entry which is preliminary data.</text>
</comment>
<comment type="subcellular location">
    <subcellularLocation>
        <location evidence="1">Cell membrane</location>
        <topology evidence="1">Multi-pass membrane protein</topology>
    </subcellularLocation>
</comment>
<feature type="transmembrane region" description="Helical" evidence="8">
    <location>
        <begin position="77"/>
        <end position="100"/>
    </location>
</feature>
<reference evidence="9 11" key="2">
    <citation type="submission" date="2017-09" db="EMBL/GenBank/DDBJ databases">
        <title>Comparative genomics of rhizobia isolated from Phaseolus vulgaris in China.</title>
        <authorList>
            <person name="Tong W."/>
        </authorList>
    </citation>
    <scope>NUCLEOTIDE SEQUENCE [LARGE SCALE GENOMIC DNA]</scope>
    <source>
        <strain evidence="9 11">Y27</strain>
    </source>
</reference>
<dbReference type="EMBL" id="RIBW01000005">
    <property type="protein sequence ID" value="RUM01614.1"/>
    <property type="molecule type" value="Genomic_DNA"/>
</dbReference>
<feature type="transmembrane region" description="Helical" evidence="8">
    <location>
        <begin position="195"/>
        <end position="211"/>
    </location>
</feature>
<reference evidence="10" key="3">
    <citation type="submission" date="2018-11" db="EMBL/GenBank/DDBJ databases">
        <authorList>
            <person name="Huo Y."/>
        </authorList>
    </citation>
    <scope>NUCLEOTIDE SEQUENCE</scope>
    <source>
        <strain evidence="10">CCBAU 23252</strain>
    </source>
</reference>
<comment type="similarity">
    <text evidence="2">Belongs to the AzlC family.</text>
</comment>
<feature type="transmembrane region" description="Helical" evidence="8">
    <location>
        <begin position="137"/>
        <end position="163"/>
    </location>
</feature>
<dbReference type="GeneID" id="75219325"/>
<evidence type="ECO:0000313" key="9">
    <source>
        <dbReference type="EMBL" id="PDS52005.1"/>
    </source>
</evidence>
<dbReference type="PANTHER" id="PTHR34979:SF1">
    <property type="entry name" value="INNER MEMBRANE PROTEIN YGAZ"/>
    <property type="match status" value="1"/>
</dbReference>
<evidence type="ECO:0000256" key="4">
    <source>
        <dbReference type="ARBA" id="ARBA00022475"/>
    </source>
</evidence>
<feature type="transmembrane region" description="Helical" evidence="8">
    <location>
        <begin position="52"/>
        <end position="71"/>
    </location>
</feature>
<dbReference type="PANTHER" id="PTHR34979">
    <property type="entry name" value="INNER MEMBRANE PROTEIN YGAZ"/>
    <property type="match status" value="1"/>
</dbReference>
<sequence length="239" mass="25091">MLQQSRPSSEFLTGEFLAGMRAIFPLVVAVAPIGLVFGAISATKGLSVLETTLMSALVFAGGSQFVAMDIWAHPASWVGVGFATLLVNIRHVLMSASLGMKMQSFSTIKRYAAMLFLADELWAMAEFRAGSTRLTPVWYAGIVAPFYVAWVGSSLAGALLGVFLGDPAVIGLDFAFPAVFVVLVMGFWKGPETGAILAASGIAAVAVHHFVPGVWYIAAGALAGLVMAFWKGGVQEQAA</sequence>
<evidence type="ECO:0000313" key="10">
    <source>
        <dbReference type="EMBL" id="RUM01614.1"/>
    </source>
</evidence>